<dbReference type="EMBL" id="BJLP01000041">
    <property type="protein sequence ID" value="GEA81905.1"/>
    <property type="molecule type" value="Genomic_DNA"/>
</dbReference>
<gene>
    <name evidence="2" type="ORF">CUD01_23490</name>
</gene>
<evidence type="ECO:0000256" key="1">
    <source>
        <dbReference type="SAM" id="MobiDB-lite"/>
    </source>
</evidence>
<proteinExistence type="predicted"/>
<evidence type="ECO:0000313" key="3">
    <source>
        <dbReference type="Proteomes" id="UP000315842"/>
    </source>
</evidence>
<sequence>MAPGAYDERRKGGAMTFRVDEAKLDAAAQALTSLAGDTSTARTYVRSHVELSGGLGDSGMFVTAIGVLDDVRAAVEAEISRLKELTEASARELRLTAESYRRTDDATDARMDALQAQTPGGVR</sequence>
<evidence type="ECO:0000313" key="2">
    <source>
        <dbReference type="EMBL" id="GEA81905.1"/>
    </source>
</evidence>
<evidence type="ECO:0008006" key="4">
    <source>
        <dbReference type="Google" id="ProtNLM"/>
    </source>
</evidence>
<dbReference type="AlphaFoldDB" id="A0A4Y3KFS0"/>
<keyword evidence="3" id="KW-1185">Reference proteome</keyword>
<feature type="compositionally biased region" description="Basic and acidic residues" evidence="1">
    <location>
        <begin position="102"/>
        <end position="111"/>
    </location>
</feature>
<reference evidence="2 3" key="1">
    <citation type="submission" date="2019-06" db="EMBL/GenBank/DDBJ databases">
        <title>Whole genome shotgun sequence of Cellulomonas uda NBRC 3747.</title>
        <authorList>
            <person name="Hosoyama A."/>
            <person name="Uohara A."/>
            <person name="Ohji S."/>
            <person name="Ichikawa N."/>
        </authorList>
    </citation>
    <scope>NUCLEOTIDE SEQUENCE [LARGE SCALE GENOMIC DNA]</scope>
    <source>
        <strain evidence="2 3">NBRC 3747</strain>
    </source>
</reference>
<organism evidence="2 3">
    <name type="scientific">Cellulomonas uda</name>
    <dbReference type="NCBI Taxonomy" id="1714"/>
    <lineage>
        <taxon>Bacteria</taxon>
        <taxon>Bacillati</taxon>
        <taxon>Actinomycetota</taxon>
        <taxon>Actinomycetes</taxon>
        <taxon>Micrococcales</taxon>
        <taxon>Cellulomonadaceae</taxon>
        <taxon>Cellulomonas</taxon>
    </lineage>
</organism>
<dbReference type="Proteomes" id="UP000315842">
    <property type="component" value="Unassembled WGS sequence"/>
</dbReference>
<protein>
    <recommendedName>
        <fullName evidence="4">ESX-1 secretion-associated protein</fullName>
    </recommendedName>
</protein>
<accession>A0A4Y3KFS0</accession>
<feature type="region of interest" description="Disordered" evidence="1">
    <location>
        <begin position="102"/>
        <end position="123"/>
    </location>
</feature>
<comment type="caution">
    <text evidence="2">The sequence shown here is derived from an EMBL/GenBank/DDBJ whole genome shotgun (WGS) entry which is preliminary data.</text>
</comment>
<name>A0A4Y3KFS0_CELUD</name>